<dbReference type="Proteomes" id="UP001177023">
    <property type="component" value="Unassembled WGS sequence"/>
</dbReference>
<keyword evidence="3" id="KW-1185">Reference proteome</keyword>
<evidence type="ECO:0000256" key="1">
    <source>
        <dbReference type="SAM" id="MobiDB-lite"/>
    </source>
</evidence>
<accession>A0AA36C9Z9</accession>
<name>A0AA36C9Z9_9BILA</name>
<reference evidence="2" key="1">
    <citation type="submission" date="2023-06" db="EMBL/GenBank/DDBJ databases">
        <authorList>
            <person name="Delattre M."/>
        </authorList>
    </citation>
    <scope>NUCLEOTIDE SEQUENCE</scope>
    <source>
        <strain evidence="2">AF72</strain>
    </source>
</reference>
<feature type="compositionally biased region" description="Acidic residues" evidence="1">
    <location>
        <begin position="37"/>
        <end position="46"/>
    </location>
</feature>
<evidence type="ECO:0000313" key="3">
    <source>
        <dbReference type="Proteomes" id="UP001177023"/>
    </source>
</evidence>
<feature type="region of interest" description="Disordered" evidence="1">
    <location>
        <begin position="322"/>
        <end position="381"/>
    </location>
</feature>
<sequence length="381" mass="44905">MRTRRQARAEMGEPSESVKEPAESSLKNKQERNPDLEPAELSDDDDDRGKAKAKVLEPKVTGKELKKKRERMRALRARLLEGETPEDRKERWRLIHAKWRAERWARMTPEERAEAKRKVQTRRQKEECRKKRAEWARTYKERFPDKHLELRQRQLERSYVRRQIETPEARERRLLIERAQRFRRRQRELEAKKKLEAEAPESEPPKKKKRICKVNPNETLEEHQIRVQAKQAQQAAKKQAKIDAAKAAQEAAAPHAEAQRRQLEVRCRVARWWAHKQATETPEAREHRMLHGARYCVTFKSKEGIEYATVRIVYKKPEHVPKYEANDEPRGKKPPMIIDPTDPNSYQHPAGDAQPEMHNDGPVWDDGLDYTEDAEGPSTST</sequence>
<gene>
    <name evidence="2" type="ORF">MSPICULIGERA_LOCUS3198</name>
</gene>
<feature type="region of interest" description="Disordered" evidence="1">
    <location>
        <begin position="108"/>
        <end position="131"/>
    </location>
</feature>
<comment type="caution">
    <text evidence="2">The sequence shown here is derived from an EMBL/GenBank/DDBJ whole genome shotgun (WGS) entry which is preliminary data.</text>
</comment>
<feature type="non-terminal residue" evidence="2">
    <location>
        <position position="381"/>
    </location>
</feature>
<feature type="compositionally biased region" description="Basic and acidic residues" evidence="1">
    <location>
        <begin position="47"/>
        <end position="64"/>
    </location>
</feature>
<feature type="compositionally biased region" description="Basic and acidic residues" evidence="1">
    <location>
        <begin position="7"/>
        <end position="35"/>
    </location>
</feature>
<proteinExistence type="predicted"/>
<feature type="compositionally biased region" description="Acidic residues" evidence="1">
    <location>
        <begin position="366"/>
        <end position="375"/>
    </location>
</feature>
<organism evidence="2 3">
    <name type="scientific">Mesorhabditis spiculigera</name>
    <dbReference type="NCBI Taxonomy" id="96644"/>
    <lineage>
        <taxon>Eukaryota</taxon>
        <taxon>Metazoa</taxon>
        <taxon>Ecdysozoa</taxon>
        <taxon>Nematoda</taxon>
        <taxon>Chromadorea</taxon>
        <taxon>Rhabditida</taxon>
        <taxon>Rhabditina</taxon>
        <taxon>Rhabditomorpha</taxon>
        <taxon>Rhabditoidea</taxon>
        <taxon>Rhabditidae</taxon>
        <taxon>Mesorhabditinae</taxon>
        <taxon>Mesorhabditis</taxon>
    </lineage>
</organism>
<dbReference type="EMBL" id="CATQJA010000888">
    <property type="protein sequence ID" value="CAJ0564524.1"/>
    <property type="molecule type" value="Genomic_DNA"/>
</dbReference>
<protein>
    <submittedName>
        <fullName evidence="2">Uncharacterized protein</fullName>
    </submittedName>
</protein>
<feature type="region of interest" description="Disordered" evidence="1">
    <location>
        <begin position="1"/>
        <end position="68"/>
    </location>
</feature>
<feature type="compositionally biased region" description="Basic and acidic residues" evidence="1">
    <location>
        <begin position="322"/>
        <end position="331"/>
    </location>
</feature>
<dbReference type="AlphaFoldDB" id="A0AA36C9Z9"/>
<evidence type="ECO:0000313" key="2">
    <source>
        <dbReference type="EMBL" id="CAJ0564524.1"/>
    </source>
</evidence>